<reference evidence="4" key="1">
    <citation type="submission" date="2016-11" db="UniProtKB">
        <authorList>
            <consortium name="WormBaseParasite"/>
        </authorList>
    </citation>
    <scope>IDENTIFICATION</scope>
</reference>
<feature type="chain" id="PRO_5009314747" evidence="1">
    <location>
        <begin position="19"/>
        <end position="161"/>
    </location>
</feature>
<dbReference type="PANTHER" id="PTHR24260">
    <property type="match status" value="1"/>
</dbReference>
<dbReference type="InterPro" id="IPR051333">
    <property type="entry name" value="CLIP_Serine_Protease"/>
</dbReference>
<dbReference type="InterPro" id="IPR001314">
    <property type="entry name" value="Peptidase_S1A"/>
</dbReference>
<feature type="domain" description="Peptidase S1" evidence="2">
    <location>
        <begin position="26"/>
        <end position="161"/>
    </location>
</feature>
<dbReference type="InterPro" id="IPR043504">
    <property type="entry name" value="Peptidase_S1_PA_chymotrypsin"/>
</dbReference>
<evidence type="ECO:0000313" key="4">
    <source>
        <dbReference type="WBParaSite" id="L893_g6424.t1"/>
    </source>
</evidence>
<protein>
    <submittedName>
        <fullName evidence="4">Peptidase S1 domain-containing protein</fullName>
    </submittedName>
</protein>
<name>A0A1I8AK43_9BILA</name>
<dbReference type="PROSITE" id="PS00134">
    <property type="entry name" value="TRYPSIN_HIS"/>
    <property type="match status" value="1"/>
</dbReference>
<dbReference type="SUPFAM" id="SSF50494">
    <property type="entry name" value="Trypsin-like serine proteases"/>
    <property type="match status" value="1"/>
</dbReference>
<dbReference type="InterPro" id="IPR001254">
    <property type="entry name" value="Trypsin_dom"/>
</dbReference>
<dbReference type="PRINTS" id="PR00722">
    <property type="entry name" value="CHYMOTRYPSIN"/>
</dbReference>
<evidence type="ECO:0000256" key="1">
    <source>
        <dbReference type="SAM" id="SignalP"/>
    </source>
</evidence>
<accession>A0A1I8AK43</accession>
<dbReference type="Proteomes" id="UP000095287">
    <property type="component" value="Unplaced"/>
</dbReference>
<evidence type="ECO:0000313" key="3">
    <source>
        <dbReference type="Proteomes" id="UP000095287"/>
    </source>
</evidence>
<dbReference type="AlphaFoldDB" id="A0A1I8AK43"/>
<dbReference type="WBParaSite" id="L893_g6424.t1">
    <property type="protein sequence ID" value="L893_g6424.t1"/>
    <property type="gene ID" value="L893_g6424"/>
</dbReference>
<evidence type="ECO:0000259" key="2">
    <source>
        <dbReference type="PROSITE" id="PS50240"/>
    </source>
</evidence>
<dbReference type="InterPro" id="IPR009003">
    <property type="entry name" value="Peptidase_S1_PA"/>
</dbReference>
<dbReference type="GO" id="GO:0006508">
    <property type="term" value="P:proteolysis"/>
    <property type="evidence" value="ECO:0007669"/>
    <property type="project" value="InterPro"/>
</dbReference>
<sequence length="161" mass="17401">MGIALLAAIVAISAISLATPLTSDLIYGGRKVDTPKFPFQLVLVAHGLGEDKAVVCGATLISSRYALTAAHCPGYDDGVRVYGGIYDINNLNVEGAQSSAIRKFYPHSGYYKNKEMAYNDIAIIELETEFHETDTVKFIKIDALSLLPELSETELQIVGFG</sequence>
<feature type="signal peptide" evidence="1">
    <location>
        <begin position="1"/>
        <end position="18"/>
    </location>
</feature>
<dbReference type="PANTHER" id="PTHR24260:SF136">
    <property type="entry name" value="GH08193P-RELATED"/>
    <property type="match status" value="1"/>
</dbReference>
<keyword evidence="3" id="KW-1185">Reference proteome</keyword>
<dbReference type="Gene3D" id="2.40.10.10">
    <property type="entry name" value="Trypsin-like serine proteases"/>
    <property type="match status" value="1"/>
</dbReference>
<dbReference type="PROSITE" id="PS50240">
    <property type="entry name" value="TRYPSIN_DOM"/>
    <property type="match status" value="1"/>
</dbReference>
<dbReference type="InterPro" id="IPR018114">
    <property type="entry name" value="TRYPSIN_HIS"/>
</dbReference>
<keyword evidence="1" id="KW-0732">Signal</keyword>
<dbReference type="GO" id="GO:0004252">
    <property type="term" value="F:serine-type endopeptidase activity"/>
    <property type="evidence" value="ECO:0007669"/>
    <property type="project" value="InterPro"/>
</dbReference>
<dbReference type="SMART" id="SM00020">
    <property type="entry name" value="Tryp_SPc"/>
    <property type="match status" value="1"/>
</dbReference>
<organism evidence="3 4">
    <name type="scientific">Steinernema glaseri</name>
    <dbReference type="NCBI Taxonomy" id="37863"/>
    <lineage>
        <taxon>Eukaryota</taxon>
        <taxon>Metazoa</taxon>
        <taxon>Ecdysozoa</taxon>
        <taxon>Nematoda</taxon>
        <taxon>Chromadorea</taxon>
        <taxon>Rhabditida</taxon>
        <taxon>Tylenchina</taxon>
        <taxon>Panagrolaimomorpha</taxon>
        <taxon>Strongyloidoidea</taxon>
        <taxon>Steinernematidae</taxon>
        <taxon>Steinernema</taxon>
    </lineage>
</organism>
<proteinExistence type="predicted"/>
<dbReference type="Pfam" id="PF00089">
    <property type="entry name" value="Trypsin"/>
    <property type="match status" value="1"/>
</dbReference>